<name>A0A8K1CIR4_PYTOL</name>
<dbReference type="AlphaFoldDB" id="A0A8K1CIR4"/>
<evidence type="ECO:0000313" key="2">
    <source>
        <dbReference type="EMBL" id="TMW64341.1"/>
    </source>
</evidence>
<dbReference type="Gene3D" id="3.10.450.50">
    <property type="match status" value="1"/>
</dbReference>
<dbReference type="Pfam" id="PF13577">
    <property type="entry name" value="SnoaL_4"/>
    <property type="match status" value="1"/>
</dbReference>
<evidence type="ECO:0000259" key="1">
    <source>
        <dbReference type="Pfam" id="PF13577"/>
    </source>
</evidence>
<feature type="domain" description="SnoaL-like" evidence="1">
    <location>
        <begin position="2"/>
        <end position="123"/>
    </location>
</feature>
<reference evidence="2" key="1">
    <citation type="submission" date="2019-03" db="EMBL/GenBank/DDBJ databases">
        <title>Long read genome sequence of the mycoparasitic Pythium oligandrum ATCC 38472 isolated from sugarbeet rhizosphere.</title>
        <authorList>
            <person name="Gaulin E."/>
        </authorList>
    </citation>
    <scope>NUCLEOTIDE SEQUENCE</scope>
    <source>
        <strain evidence="2">ATCC 38472_TT</strain>
    </source>
</reference>
<dbReference type="SUPFAM" id="SSF54427">
    <property type="entry name" value="NTF2-like"/>
    <property type="match status" value="1"/>
</dbReference>
<dbReference type="Proteomes" id="UP000794436">
    <property type="component" value="Unassembled WGS sequence"/>
</dbReference>
<gene>
    <name evidence="2" type="ORF">Poli38472_012963</name>
</gene>
<dbReference type="EMBL" id="SPLM01000040">
    <property type="protein sequence ID" value="TMW64341.1"/>
    <property type="molecule type" value="Genomic_DNA"/>
</dbReference>
<proteinExistence type="predicted"/>
<evidence type="ECO:0000313" key="3">
    <source>
        <dbReference type="Proteomes" id="UP000794436"/>
    </source>
</evidence>
<accession>A0A8K1CIR4</accession>
<keyword evidence="3" id="KW-1185">Reference proteome</keyword>
<dbReference type="OrthoDB" id="71992at2759"/>
<dbReference type="InterPro" id="IPR037401">
    <property type="entry name" value="SnoaL-like"/>
</dbReference>
<comment type="caution">
    <text evidence="2">The sequence shown here is derived from an EMBL/GenBank/DDBJ whole genome shotgun (WGS) entry which is preliminary data.</text>
</comment>
<sequence length="152" mass="16621">MADLAAIVNLVNSFALSYSFEDAEKSVKDLLSYFAADASFTEELVGSCSSKAEIEAALVELSGLKFLADTRHLPSGHVVTLVDANTATVKSSSVVYWKCVPVMVVKWTDEVVKVDGAWLFKSRVAEAVQKNLEMIGEMQLRGKKQYAHKDDA</sequence>
<dbReference type="InterPro" id="IPR032710">
    <property type="entry name" value="NTF2-like_dom_sf"/>
</dbReference>
<protein>
    <recommendedName>
        <fullName evidence="1">SnoaL-like domain-containing protein</fullName>
    </recommendedName>
</protein>
<organism evidence="2 3">
    <name type="scientific">Pythium oligandrum</name>
    <name type="common">Mycoparasitic fungus</name>
    <dbReference type="NCBI Taxonomy" id="41045"/>
    <lineage>
        <taxon>Eukaryota</taxon>
        <taxon>Sar</taxon>
        <taxon>Stramenopiles</taxon>
        <taxon>Oomycota</taxon>
        <taxon>Peronosporomycetes</taxon>
        <taxon>Pythiales</taxon>
        <taxon>Pythiaceae</taxon>
        <taxon>Pythium</taxon>
    </lineage>
</organism>